<comment type="caution">
    <text evidence="3">The sequence shown here is derived from an EMBL/GenBank/DDBJ whole genome shotgun (WGS) entry which is preliminary data.</text>
</comment>
<dbReference type="Proteomes" id="UP000294555">
    <property type="component" value="Unassembled WGS sequence"/>
</dbReference>
<feature type="domain" description="Pyrroline-5-carboxylate reductase catalytic N-terminal" evidence="2">
    <location>
        <begin position="2"/>
        <end position="89"/>
    </location>
</feature>
<protein>
    <recommendedName>
        <fullName evidence="2">Pyrroline-5-carboxylate reductase catalytic N-terminal domain-containing protein</fullName>
    </recommendedName>
</protein>
<organism evidence="3 4">
    <name type="scientific">Sodalis ligni</name>
    <dbReference type="NCBI Taxonomy" id="2697027"/>
    <lineage>
        <taxon>Bacteria</taxon>
        <taxon>Pseudomonadati</taxon>
        <taxon>Pseudomonadota</taxon>
        <taxon>Gammaproteobacteria</taxon>
        <taxon>Enterobacterales</taxon>
        <taxon>Bruguierivoracaceae</taxon>
        <taxon>Sodalis</taxon>
    </lineage>
</organism>
<reference evidence="3 4" key="1">
    <citation type="submission" date="2019-02" db="EMBL/GenBank/DDBJ databases">
        <title>Investigation of anaerobic lignin degradation for improved lignocellulosic biofuels.</title>
        <authorList>
            <person name="Deangelis K."/>
        </authorList>
    </citation>
    <scope>NUCLEOTIDE SEQUENCE [LARGE SCALE GENOMIC DNA]</scope>
    <source>
        <strain evidence="3 4">159R</strain>
    </source>
</reference>
<proteinExistence type="predicted"/>
<evidence type="ECO:0000256" key="1">
    <source>
        <dbReference type="ARBA" id="ARBA00023002"/>
    </source>
</evidence>
<dbReference type="OrthoDB" id="1523398at2"/>
<sequence>MKIGIIGAGYVGRALAAAAVKNGHEAMISNSRGPHTLFSDAAMLGCKTGTIDDAAKFGDIVIVAITLKHYKAVTVEPLVGKIVIDTNNYYPQRDDKIDVLDNGSTTSSELLAAHLPKSIIVKAFNAIMMTHIERDSQPAGSFDRRALPLCGDDAQAKKRVADLYDQFGFDAVDVGPLSEGWRFQTGTPAYCVRLNKEWIQKALAAAVR</sequence>
<dbReference type="InterPro" id="IPR051267">
    <property type="entry name" value="STEAP_metalloreductase"/>
</dbReference>
<keyword evidence="1" id="KW-0560">Oxidoreductase</keyword>
<evidence type="ECO:0000313" key="3">
    <source>
        <dbReference type="EMBL" id="TCL05841.1"/>
    </source>
</evidence>
<dbReference type="InterPro" id="IPR028939">
    <property type="entry name" value="P5C_Rdtase_cat_N"/>
</dbReference>
<name>A0A4R1NIV2_9GAMM</name>
<dbReference type="RefSeq" id="WP_132924751.1">
    <property type="nucleotide sequence ID" value="NZ_SJOI01000001.1"/>
</dbReference>
<gene>
    <name evidence="3" type="ORF">EZJ58_4063</name>
</gene>
<dbReference type="GO" id="GO:0016491">
    <property type="term" value="F:oxidoreductase activity"/>
    <property type="evidence" value="ECO:0007669"/>
    <property type="project" value="UniProtKB-KW"/>
</dbReference>
<dbReference type="SUPFAM" id="SSF51735">
    <property type="entry name" value="NAD(P)-binding Rossmann-fold domains"/>
    <property type="match status" value="1"/>
</dbReference>
<dbReference type="AlphaFoldDB" id="A0A4R1NIV2"/>
<dbReference type="Pfam" id="PF03807">
    <property type="entry name" value="F420_oxidored"/>
    <property type="match status" value="1"/>
</dbReference>
<dbReference type="Gene3D" id="3.40.50.720">
    <property type="entry name" value="NAD(P)-binding Rossmann-like Domain"/>
    <property type="match status" value="1"/>
</dbReference>
<dbReference type="EMBL" id="SJOI01000001">
    <property type="protein sequence ID" value="TCL05841.1"/>
    <property type="molecule type" value="Genomic_DNA"/>
</dbReference>
<keyword evidence="4" id="KW-1185">Reference proteome</keyword>
<dbReference type="PANTHER" id="PTHR14239">
    <property type="entry name" value="DUDULIN-RELATED"/>
    <property type="match status" value="1"/>
</dbReference>
<dbReference type="InterPro" id="IPR036291">
    <property type="entry name" value="NAD(P)-bd_dom_sf"/>
</dbReference>
<accession>A0A4R1NIV2</accession>
<evidence type="ECO:0000313" key="4">
    <source>
        <dbReference type="Proteomes" id="UP000294555"/>
    </source>
</evidence>
<evidence type="ECO:0000259" key="2">
    <source>
        <dbReference type="Pfam" id="PF03807"/>
    </source>
</evidence>